<name>X0U4W2_9ZZZZ</name>
<comment type="caution">
    <text evidence="1">The sequence shown here is derived from an EMBL/GenBank/DDBJ whole genome shotgun (WGS) entry which is preliminary data.</text>
</comment>
<dbReference type="AlphaFoldDB" id="X0U4W2"/>
<accession>X0U4W2</accession>
<evidence type="ECO:0000313" key="1">
    <source>
        <dbReference type="EMBL" id="GAF83505.1"/>
    </source>
</evidence>
<proteinExistence type="predicted"/>
<reference evidence="1" key="1">
    <citation type="journal article" date="2014" name="Front. Microbiol.">
        <title>High frequency of phylogenetically diverse reductive dehalogenase-homologous genes in deep subseafloor sedimentary metagenomes.</title>
        <authorList>
            <person name="Kawai M."/>
            <person name="Futagami T."/>
            <person name="Toyoda A."/>
            <person name="Takaki Y."/>
            <person name="Nishi S."/>
            <person name="Hori S."/>
            <person name="Arai W."/>
            <person name="Tsubouchi T."/>
            <person name="Morono Y."/>
            <person name="Uchiyama I."/>
            <person name="Ito T."/>
            <person name="Fujiyama A."/>
            <person name="Inagaki F."/>
            <person name="Takami H."/>
        </authorList>
    </citation>
    <scope>NUCLEOTIDE SEQUENCE</scope>
    <source>
        <strain evidence="1">Expedition CK06-06</strain>
    </source>
</reference>
<gene>
    <name evidence="1" type="ORF">S01H1_04262</name>
</gene>
<organism evidence="1">
    <name type="scientific">marine sediment metagenome</name>
    <dbReference type="NCBI Taxonomy" id="412755"/>
    <lineage>
        <taxon>unclassified sequences</taxon>
        <taxon>metagenomes</taxon>
        <taxon>ecological metagenomes</taxon>
    </lineage>
</organism>
<feature type="non-terminal residue" evidence="1">
    <location>
        <position position="1"/>
    </location>
</feature>
<sequence length="44" mass="4971">NDKINELESLTSSGKESPGLVDSIKEIMTRKGFLSDREFDQLLE</sequence>
<dbReference type="EMBL" id="BARS01002262">
    <property type="protein sequence ID" value="GAF83505.1"/>
    <property type="molecule type" value="Genomic_DNA"/>
</dbReference>
<protein>
    <submittedName>
        <fullName evidence="1">Uncharacterized protein</fullName>
    </submittedName>
</protein>